<dbReference type="EC" id="2.4.99.28" evidence="14"/>
<evidence type="ECO:0000256" key="9">
    <source>
        <dbReference type="ARBA" id="ARBA00032370"/>
    </source>
</evidence>
<evidence type="ECO:0000313" key="18">
    <source>
        <dbReference type="Proteomes" id="UP000186670"/>
    </source>
</evidence>
<evidence type="ECO:0000256" key="12">
    <source>
        <dbReference type="ARBA" id="ARBA00041185"/>
    </source>
</evidence>
<dbReference type="PANTHER" id="PTHR30474">
    <property type="entry name" value="CELL CYCLE PROTEIN"/>
    <property type="match status" value="1"/>
</dbReference>
<evidence type="ECO:0000256" key="8">
    <source>
        <dbReference type="ARBA" id="ARBA00023136"/>
    </source>
</evidence>
<comment type="catalytic activity">
    <reaction evidence="15">
        <text>[GlcNAc-(1-&gt;4)-Mur2Ac(oyl-L-Ala-gamma-D-Glu-L-Lys-D-Ala-D-Ala)](n)-di-trans,octa-cis-undecaprenyl diphosphate + beta-D-GlcNAc-(1-&gt;4)-Mur2Ac(oyl-L-Ala-gamma-D-Glu-L-Lys-D-Ala-D-Ala)-di-trans,octa-cis-undecaprenyl diphosphate = [GlcNAc-(1-&gt;4)-Mur2Ac(oyl-L-Ala-gamma-D-Glu-L-Lys-D-Ala-D-Ala)](n+1)-di-trans,octa-cis-undecaprenyl diphosphate + di-trans,octa-cis-undecaprenyl diphosphate + H(+)</text>
        <dbReference type="Rhea" id="RHEA:23708"/>
        <dbReference type="Rhea" id="RHEA-COMP:9602"/>
        <dbReference type="Rhea" id="RHEA-COMP:9603"/>
        <dbReference type="ChEBI" id="CHEBI:15378"/>
        <dbReference type="ChEBI" id="CHEBI:58405"/>
        <dbReference type="ChEBI" id="CHEBI:60033"/>
        <dbReference type="ChEBI" id="CHEBI:78435"/>
        <dbReference type="EC" id="2.4.99.28"/>
    </reaction>
</comment>
<keyword evidence="6" id="KW-0573">Peptidoglycan synthesis</keyword>
<evidence type="ECO:0000256" key="15">
    <source>
        <dbReference type="ARBA" id="ARBA00049902"/>
    </source>
</evidence>
<keyword evidence="7 16" id="KW-1133">Transmembrane helix</keyword>
<comment type="caution">
    <text evidence="17">The sequence shown here is derived from an EMBL/GenBank/DDBJ whole genome shotgun (WGS) entry which is preliminary data.</text>
</comment>
<evidence type="ECO:0000313" key="17">
    <source>
        <dbReference type="EMBL" id="OGD68992.1"/>
    </source>
</evidence>
<feature type="transmembrane region" description="Helical" evidence="16">
    <location>
        <begin position="139"/>
        <end position="158"/>
    </location>
</feature>
<reference evidence="17 18" key="1">
    <citation type="journal article" date="2016" name="Nat. Commun.">
        <title>Thousands of microbial genomes shed light on interconnected biogeochemical processes in an aquifer system.</title>
        <authorList>
            <person name="Anantharaman K."/>
            <person name="Brown C.T."/>
            <person name="Hug L.A."/>
            <person name="Sharon I."/>
            <person name="Castelle C.J."/>
            <person name="Probst A.J."/>
            <person name="Thomas B.C."/>
            <person name="Singh A."/>
            <person name="Wilkins M.J."/>
            <person name="Karaoz U."/>
            <person name="Brodie E.L."/>
            <person name="Williams K.H."/>
            <person name="Hubbard S.S."/>
            <person name="Banfield J.F."/>
        </authorList>
    </citation>
    <scope>NUCLEOTIDE SEQUENCE [LARGE SCALE GENOMIC DNA]</scope>
</reference>
<evidence type="ECO:0000256" key="5">
    <source>
        <dbReference type="ARBA" id="ARBA00022960"/>
    </source>
</evidence>
<dbReference type="EMBL" id="MEZZ01000016">
    <property type="protein sequence ID" value="OGD68992.1"/>
    <property type="molecule type" value="Genomic_DNA"/>
</dbReference>
<dbReference type="AlphaFoldDB" id="A0A1F5ENM0"/>
<dbReference type="GO" id="GO:0051301">
    <property type="term" value="P:cell division"/>
    <property type="evidence" value="ECO:0007669"/>
    <property type="project" value="InterPro"/>
</dbReference>
<dbReference type="InterPro" id="IPR001182">
    <property type="entry name" value="FtsW/RodA"/>
</dbReference>
<dbReference type="GO" id="GO:0008955">
    <property type="term" value="F:peptidoglycan glycosyltransferase activity"/>
    <property type="evidence" value="ECO:0007669"/>
    <property type="project" value="UniProtKB-EC"/>
</dbReference>
<accession>A0A1F5ENM0</accession>
<feature type="transmembrane region" description="Helical" evidence="16">
    <location>
        <begin position="304"/>
        <end position="328"/>
    </location>
</feature>
<dbReference type="GO" id="GO:0032153">
    <property type="term" value="C:cell division site"/>
    <property type="evidence" value="ECO:0007669"/>
    <property type="project" value="TreeGrafter"/>
</dbReference>
<evidence type="ECO:0000256" key="4">
    <source>
        <dbReference type="ARBA" id="ARBA00022692"/>
    </source>
</evidence>
<name>A0A1F5ENM0_9BACT</name>
<evidence type="ECO:0000256" key="2">
    <source>
        <dbReference type="ARBA" id="ARBA00022676"/>
    </source>
</evidence>
<gene>
    <name evidence="17" type="ORF">A2811_00660</name>
</gene>
<evidence type="ECO:0000256" key="16">
    <source>
        <dbReference type="SAM" id="Phobius"/>
    </source>
</evidence>
<evidence type="ECO:0000256" key="13">
    <source>
        <dbReference type="ARBA" id="ARBA00041418"/>
    </source>
</evidence>
<organism evidence="17 18">
    <name type="scientific">Candidatus Campbellbacteria bacterium RIFCSPHIGHO2_01_FULL_34_10</name>
    <dbReference type="NCBI Taxonomy" id="1797577"/>
    <lineage>
        <taxon>Bacteria</taxon>
        <taxon>Candidatus Campbelliibacteriota</taxon>
    </lineage>
</organism>
<evidence type="ECO:0000256" key="11">
    <source>
        <dbReference type="ARBA" id="ARBA00038053"/>
    </source>
</evidence>
<comment type="similarity">
    <text evidence="11">Belongs to the SEDS family. FtsW subfamily.</text>
</comment>
<protein>
    <recommendedName>
        <fullName evidence="12">Probable peptidoglycan glycosyltransferase FtsW</fullName>
        <ecNumber evidence="14">2.4.99.28</ecNumber>
    </recommendedName>
    <alternativeName>
        <fullName evidence="13">Cell division protein FtsW</fullName>
    </alternativeName>
    <alternativeName>
        <fullName evidence="10">Cell wall polymerase</fullName>
    </alternativeName>
    <alternativeName>
        <fullName evidence="9">Peptidoglycan polymerase</fullName>
    </alternativeName>
</protein>
<keyword evidence="8 16" id="KW-0472">Membrane</keyword>
<evidence type="ECO:0000256" key="3">
    <source>
        <dbReference type="ARBA" id="ARBA00022679"/>
    </source>
</evidence>
<keyword evidence="3" id="KW-0808">Transferase</keyword>
<evidence type="ECO:0000256" key="6">
    <source>
        <dbReference type="ARBA" id="ARBA00022984"/>
    </source>
</evidence>
<dbReference type="Pfam" id="PF01098">
    <property type="entry name" value="FTSW_RODA_SPOVE"/>
    <property type="match status" value="1"/>
</dbReference>
<evidence type="ECO:0000256" key="14">
    <source>
        <dbReference type="ARBA" id="ARBA00044770"/>
    </source>
</evidence>
<dbReference type="GO" id="GO:0015648">
    <property type="term" value="F:lipid-linked peptidoglycan transporter activity"/>
    <property type="evidence" value="ECO:0007669"/>
    <property type="project" value="TreeGrafter"/>
</dbReference>
<feature type="transmembrane region" description="Helical" evidence="16">
    <location>
        <begin position="272"/>
        <end position="292"/>
    </location>
</feature>
<feature type="transmembrane region" description="Helical" evidence="16">
    <location>
        <begin position="9"/>
        <end position="31"/>
    </location>
</feature>
<keyword evidence="4 16" id="KW-0812">Transmembrane</keyword>
<evidence type="ECO:0000256" key="10">
    <source>
        <dbReference type="ARBA" id="ARBA00033270"/>
    </source>
</evidence>
<keyword evidence="5" id="KW-0133">Cell shape</keyword>
<feature type="transmembrane region" description="Helical" evidence="16">
    <location>
        <begin position="115"/>
        <end position="132"/>
    </location>
</feature>
<feature type="transmembrane region" description="Helical" evidence="16">
    <location>
        <begin position="187"/>
        <end position="204"/>
    </location>
</feature>
<dbReference type="GO" id="GO:0008360">
    <property type="term" value="P:regulation of cell shape"/>
    <property type="evidence" value="ECO:0007669"/>
    <property type="project" value="UniProtKB-KW"/>
</dbReference>
<feature type="transmembrane region" description="Helical" evidence="16">
    <location>
        <begin position="43"/>
        <end position="61"/>
    </location>
</feature>
<evidence type="ECO:0000256" key="7">
    <source>
        <dbReference type="ARBA" id="ARBA00022989"/>
    </source>
</evidence>
<dbReference type="GO" id="GO:0005886">
    <property type="term" value="C:plasma membrane"/>
    <property type="evidence" value="ECO:0007669"/>
    <property type="project" value="TreeGrafter"/>
</dbReference>
<dbReference type="PANTHER" id="PTHR30474:SF2">
    <property type="entry name" value="PEPTIDOGLYCAN GLYCOSYLTRANSFERASE FTSW-RELATED"/>
    <property type="match status" value="1"/>
</dbReference>
<comment type="subcellular location">
    <subcellularLocation>
        <location evidence="1">Membrane</location>
        <topology evidence="1">Multi-pass membrane protein</topology>
    </subcellularLocation>
</comment>
<proteinExistence type="inferred from homology"/>
<dbReference type="GO" id="GO:0009252">
    <property type="term" value="P:peptidoglycan biosynthetic process"/>
    <property type="evidence" value="ECO:0007669"/>
    <property type="project" value="UniProtKB-KW"/>
</dbReference>
<feature type="transmembrane region" description="Helical" evidence="16">
    <location>
        <begin position="164"/>
        <end position="180"/>
    </location>
</feature>
<evidence type="ECO:0000256" key="1">
    <source>
        <dbReference type="ARBA" id="ARBA00004141"/>
    </source>
</evidence>
<feature type="transmembrane region" description="Helical" evidence="16">
    <location>
        <begin position="334"/>
        <end position="359"/>
    </location>
</feature>
<dbReference type="Proteomes" id="UP000186670">
    <property type="component" value="Unassembled WGS sequence"/>
</dbReference>
<keyword evidence="2" id="KW-0328">Glycosyltransferase</keyword>
<sequence>MHRKNVDKIFLIIVGLLVLSGFFIFSSASLGLLTREGARMSSIMFNQIALGLVLGLTAMFITSRVHYTHYRKYAFYIFVFALILTAMVFVPFLGMEHGGAKRWIKIAGQTFQPSELLKLAFVIYLSAWLASVKGMIKNLKYGFFPLLGMIVISGAVILKQPDTGTFLVLAIAGFCIFFAAEAKWSHLFGLVGVALAGAGGWIMMKPYVLQRIVTFLNPSADSLGAGYQIKQSLIAVGSGEWFGRGFGKSIQKFNYLPEPIGDSIFAVTAEEWGFVGSVLLISLFLAFAFRGFQIASKSDSTFGRLLAVGIVILIVSQSFINMASMLGIFPLTGIPLLFVSHGGTALFITLLEVGIILNISRYQKR</sequence>
<feature type="transmembrane region" description="Helical" evidence="16">
    <location>
        <begin position="73"/>
        <end position="95"/>
    </location>
</feature>